<dbReference type="AlphaFoldDB" id="A0A4U9WIW4"/>
<proteinExistence type="predicted"/>
<name>A0A4U9WIW4_SERFO</name>
<sequence length="64" mass="7148">MTAVTKITQTHPLPNARAKTYTNKVAFDTYIIRNAQPSQNQDIKLAVKKDDPCGPEHSISYLGF</sequence>
<protein>
    <submittedName>
        <fullName evidence="1">Uncharacterized protein</fullName>
    </submittedName>
</protein>
<evidence type="ECO:0000313" key="1">
    <source>
        <dbReference type="EMBL" id="VTR59385.1"/>
    </source>
</evidence>
<accession>A0A4U9WIW4</accession>
<gene>
    <name evidence="1" type="ORF">NCTC12965_08015</name>
</gene>
<reference evidence="1" key="1">
    <citation type="submission" date="2019-05" db="EMBL/GenBank/DDBJ databases">
        <authorList>
            <consortium name="Pathogen Informatics"/>
        </authorList>
    </citation>
    <scope>NUCLEOTIDE SEQUENCE [LARGE SCALE GENOMIC DNA]</scope>
    <source>
        <strain evidence="1">NCTC12965</strain>
    </source>
</reference>
<dbReference type="EMBL" id="CABEEZ010000158">
    <property type="protein sequence ID" value="VTR59385.1"/>
    <property type="molecule type" value="Genomic_DNA"/>
</dbReference>
<organism evidence="1">
    <name type="scientific">Serratia fonticola</name>
    <dbReference type="NCBI Taxonomy" id="47917"/>
    <lineage>
        <taxon>Bacteria</taxon>
        <taxon>Pseudomonadati</taxon>
        <taxon>Pseudomonadota</taxon>
        <taxon>Gammaproteobacteria</taxon>
        <taxon>Enterobacterales</taxon>
        <taxon>Yersiniaceae</taxon>
        <taxon>Serratia</taxon>
    </lineage>
</organism>